<evidence type="ECO:0000313" key="7">
    <source>
        <dbReference type="Proteomes" id="UP000468687"/>
    </source>
</evidence>
<proteinExistence type="inferred from homology"/>
<evidence type="ECO:0000313" key="6">
    <source>
        <dbReference type="EMBL" id="NEN78858.1"/>
    </source>
</evidence>
<dbReference type="AlphaFoldDB" id="A0A6P0HJK5"/>
<comment type="caution">
    <text evidence="6">The sequence shown here is derived from an EMBL/GenBank/DDBJ whole genome shotgun (WGS) entry which is preliminary data.</text>
</comment>
<feature type="active site" evidence="4">
    <location>
        <position position="100"/>
    </location>
</feature>
<protein>
    <recommendedName>
        <fullName evidence="4">Peptide methionine sulfoxide reductase MsrA</fullName>
        <shortName evidence="4">Protein-methionine-S-oxide reductase</shortName>
        <ecNumber evidence="4">1.8.4.11</ecNumber>
    </recommendedName>
    <alternativeName>
        <fullName evidence="4">Peptide-methionine (S)-S-oxide reductase</fullName>
        <shortName evidence="4">Peptide Met(O) reductase</shortName>
    </alternativeName>
</protein>
<dbReference type="InterPro" id="IPR002569">
    <property type="entry name" value="Met_Sox_Rdtase_MsrA_dom"/>
</dbReference>
<dbReference type="SUPFAM" id="SSF55068">
    <property type="entry name" value="Peptide methionine sulfoxide reductase"/>
    <property type="match status" value="1"/>
</dbReference>
<comment type="catalytic activity">
    <reaction evidence="2 4">
        <text>L-methionyl-[protein] + [thioredoxin]-disulfide + H2O = L-methionyl-(S)-S-oxide-[protein] + [thioredoxin]-dithiol</text>
        <dbReference type="Rhea" id="RHEA:14217"/>
        <dbReference type="Rhea" id="RHEA-COMP:10698"/>
        <dbReference type="Rhea" id="RHEA-COMP:10700"/>
        <dbReference type="Rhea" id="RHEA-COMP:12313"/>
        <dbReference type="Rhea" id="RHEA-COMP:12315"/>
        <dbReference type="ChEBI" id="CHEBI:15377"/>
        <dbReference type="ChEBI" id="CHEBI:16044"/>
        <dbReference type="ChEBI" id="CHEBI:29950"/>
        <dbReference type="ChEBI" id="CHEBI:44120"/>
        <dbReference type="ChEBI" id="CHEBI:50058"/>
        <dbReference type="EC" id="1.8.4.11"/>
    </reaction>
</comment>
<reference evidence="6 7" key="1">
    <citation type="journal article" date="2014" name="Int. J. Syst. Evol. Microbiol.">
        <title>Nocardioides zeae sp. nov., isolated from the stem of Zea mays.</title>
        <authorList>
            <person name="Glaeser S.P."/>
            <person name="McInroy J.A."/>
            <person name="Busse H.J."/>
            <person name="Kampfer P."/>
        </authorList>
    </citation>
    <scope>NUCLEOTIDE SEQUENCE [LARGE SCALE GENOMIC DNA]</scope>
    <source>
        <strain evidence="6 7">JCM 30728</strain>
    </source>
</reference>
<comment type="function">
    <text evidence="4">Has an important function as a repair enzyme for proteins that have been inactivated by oxidation. Catalyzes the reversible oxidation-reduction of methionine sulfoxide in proteins to methionine.</text>
</comment>
<dbReference type="GO" id="GO:0005737">
    <property type="term" value="C:cytoplasm"/>
    <property type="evidence" value="ECO:0007669"/>
    <property type="project" value="TreeGrafter"/>
</dbReference>
<dbReference type="Proteomes" id="UP000468687">
    <property type="component" value="Unassembled WGS sequence"/>
</dbReference>
<organism evidence="6 7">
    <name type="scientific">Nocardioides zeae</name>
    <dbReference type="NCBI Taxonomy" id="1457234"/>
    <lineage>
        <taxon>Bacteria</taxon>
        <taxon>Bacillati</taxon>
        <taxon>Actinomycetota</taxon>
        <taxon>Actinomycetes</taxon>
        <taxon>Propionibacteriales</taxon>
        <taxon>Nocardioidaceae</taxon>
        <taxon>Nocardioides</taxon>
    </lineage>
</organism>
<dbReference type="GO" id="GO:0034599">
    <property type="term" value="P:cellular response to oxidative stress"/>
    <property type="evidence" value="ECO:0007669"/>
    <property type="project" value="TreeGrafter"/>
</dbReference>
<evidence type="ECO:0000259" key="5">
    <source>
        <dbReference type="Pfam" id="PF01625"/>
    </source>
</evidence>
<dbReference type="PANTHER" id="PTHR42799">
    <property type="entry name" value="MITOCHONDRIAL PEPTIDE METHIONINE SULFOXIDE REDUCTASE"/>
    <property type="match status" value="1"/>
</dbReference>
<evidence type="ECO:0000256" key="3">
    <source>
        <dbReference type="ARBA" id="ARBA00048782"/>
    </source>
</evidence>
<dbReference type="EMBL" id="JAAGXA010000007">
    <property type="protein sequence ID" value="NEN78858.1"/>
    <property type="molecule type" value="Genomic_DNA"/>
</dbReference>
<keyword evidence="7" id="KW-1185">Reference proteome</keyword>
<evidence type="ECO:0000256" key="2">
    <source>
        <dbReference type="ARBA" id="ARBA00047806"/>
    </source>
</evidence>
<dbReference type="PANTHER" id="PTHR42799:SF2">
    <property type="entry name" value="MITOCHONDRIAL PEPTIDE METHIONINE SULFOXIDE REDUCTASE"/>
    <property type="match status" value="1"/>
</dbReference>
<sequence>MARVSKPCLPLCSLLTRPSLRREGPRASRCWASWNDTVETREDPLLFGSSTKTTLPTPDKALAGRDEPWFTLGEHVVLGTPVVTDDVPDGLEVAVFGLGCFWGAEEIYWQKDGVWSTSVGYAGGYTPHPSYEEVCSGRTGHTEAVRIVFDPDRIAYADLVKAFFEVHDPTQGMRQGNDVGTQYRSAIYWTTPEQEATARELTEVYAAELRRQRLGDVTTEIKPAGDYYYAEPVHQQYLAKNPHGYRCHANTGVRFPQV</sequence>
<comment type="catalytic activity">
    <reaction evidence="3 4">
        <text>[thioredoxin]-disulfide + L-methionine + H2O = L-methionine (S)-S-oxide + [thioredoxin]-dithiol</text>
        <dbReference type="Rhea" id="RHEA:19993"/>
        <dbReference type="Rhea" id="RHEA-COMP:10698"/>
        <dbReference type="Rhea" id="RHEA-COMP:10700"/>
        <dbReference type="ChEBI" id="CHEBI:15377"/>
        <dbReference type="ChEBI" id="CHEBI:29950"/>
        <dbReference type="ChEBI" id="CHEBI:50058"/>
        <dbReference type="ChEBI" id="CHEBI:57844"/>
        <dbReference type="ChEBI" id="CHEBI:58772"/>
        <dbReference type="EC" id="1.8.4.11"/>
    </reaction>
</comment>
<dbReference type="GO" id="GO:0008113">
    <property type="term" value="F:peptide-methionine (S)-S-oxide reductase activity"/>
    <property type="evidence" value="ECO:0007669"/>
    <property type="project" value="UniProtKB-UniRule"/>
</dbReference>
<dbReference type="InterPro" id="IPR036509">
    <property type="entry name" value="Met_Sox_Rdtase_MsrA_sf"/>
</dbReference>
<gene>
    <name evidence="4 6" type="primary">msrA</name>
    <name evidence="6" type="ORF">G3T38_11280</name>
</gene>
<dbReference type="NCBIfam" id="TIGR00401">
    <property type="entry name" value="msrA"/>
    <property type="match status" value="1"/>
</dbReference>
<name>A0A6P0HJK5_9ACTN</name>
<keyword evidence="1 4" id="KW-0560">Oxidoreductase</keyword>
<dbReference type="HAMAP" id="MF_01401">
    <property type="entry name" value="MsrA"/>
    <property type="match status" value="1"/>
</dbReference>
<dbReference type="Gene3D" id="3.30.1060.10">
    <property type="entry name" value="Peptide methionine sulphoxide reductase MsrA"/>
    <property type="match status" value="1"/>
</dbReference>
<accession>A0A6P0HJK5</accession>
<evidence type="ECO:0000256" key="4">
    <source>
        <dbReference type="HAMAP-Rule" id="MF_01401"/>
    </source>
</evidence>
<comment type="similarity">
    <text evidence="4">Belongs to the MsrA Met sulfoxide reductase family.</text>
</comment>
<feature type="domain" description="Peptide methionine sulphoxide reductase MsrA" evidence="5">
    <location>
        <begin position="94"/>
        <end position="246"/>
    </location>
</feature>
<evidence type="ECO:0000256" key="1">
    <source>
        <dbReference type="ARBA" id="ARBA00023002"/>
    </source>
</evidence>
<dbReference type="Pfam" id="PF01625">
    <property type="entry name" value="PMSR"/>
    <property type="match status" value="1"/>
</dbReference>
<dbReference type="EC" id="1.8.4.11" evidence="4"/>
<dbReference type="InterPro" id="IPR050162">
    <property type="entry name" value="MsrA_MetSO_reductase"/>
</dbReference>